<evidence type="ECO:0000256" key="5">
    <source>
        <dbReference type="ARBA" id="ARBA00022960"/>
    </source>
</evidence>
<evidence type="ECO:0000256" key="1">
    <source>
        <dbReference type="ARBA" id="ARBA00004651"/>
    </source>
</evidence>
<evidence type="ECO:0000313" key="10">
    <source>
        <dbReference type="Proteomes" id="UP000317430"/>
    </source>
</evidence>
<accession>A0A5C5SBI3</accession>
<dbReference type="OrthoDB" id="2148512at2"/>
<proteinExistence type="inferred from homology"/>
<sequence length="163" mass="19521">MLMKNKWLFPLFLFFLLLIDGQVSYLLSDFLGENSRINSHLILLALLCHLQEDDSPYLYWLYFMLGLIFDLYYVNMFGMASLIFPCLIFLIRKMGYDKEVKFFQGLMVFIIMNFVFEIMIYGLASLYQLTTYPFLLFITYNLAPTLLYNIFLYLIFQLWKSNV</sequence>
<dbReference type="Pfam" id="PF04093">
    <property type="entry name" value="MreD"/>
    <property type="match status" value="1"/>
</dbReference>
<dbReference type="AlphaFoldDB" id="A0A5C5SBI3"/>
<comment type="subcellular location">
    <subcellularLocation>
        <location evidence="1">Cell membrane</location>
        <topology evidence="1">Multi-pass membrane protein</topology>
    </subcellularLocation>
</comment>
<dbReference type="GO" id="GO:0005886">
    <property type="term" value="C:plasma membrane"/>
    <property type="evidence" value="ECO:0007669"/>
    <property type="project" value="UniProtKB-SubCell"/>
</dbReference>
<comment type="similarity">
    <text evidence="2">Belongs to the MreD family.</text>
</comment>
<evidence type="ECO:0000256" key="7">
    <source>
        <dbReference type="ARBA" id="ARBA00023136"/>
    </source>
</evidence>
<name>A0A5C5SBI3_9STRE</name>
<dbReference type="GO" id="GO:0008360">
    <property type="term" value="P:regulation of cell shape"/>
    <property type="evidence" value="ECO:0007669"/>
    <property type="project" value="UniProtKB-KW"/>
</dbReference>
<feature type="transmembrane region" description="Helical" evidence="8">
    <location>
        <begin position="59"/>
        <end position="90"/>
    </location>
</feature>
<evidence type="ECO:0000313" key="9">
    <source>
        <dbReference type="EMBL" id="TWS98247.1"/>
    </source>
</evidence>
<dbReference type="NCBIfam" id="TIGR03426">
    <property type="entry name" value="shape_MreD"/>
    <property type="match status" value="1"/>
</dbReference>
<keyword evidence="3" id="KW-1003">Cell membrane</keyword>
<evidence type="ECO:0000256" key="3">
    <source>
        <dbReference type="ARBA" id="ARBA00022475"/>
    </source>
</evidence>
<keyword evidence="5" id="KW-0133">Cell shape</keyword>
<keyword evidence="10" id="KW-1185">Reference proteome</keyword>
<dbReference type="InterPro" id="IPR007227">
    <property type="entry name" value="Cell_shape_determining_MreD"/>
</dbReference>
<keyword evidence="7 8" id="KW-0472">Membrane</keyword>
<organism evidence="9 10">
    <name type="scientific">Streptococcus cuniculipharyngis</name>
    <dbReference type="NCBI Taxonomy" id="1562651"/>
    <lineage>
        <taxon>Bacteria</taxon>
        <taxon>Bacillati</taxon>
        <taxon>Bacillota</taxon>
        <taxon>Bacilli</taxon>
        <taxon>Lactobacillales</taxon>
        <taxon>Streptococcaceae</taxon>
        <taxon>Streptococcus</taxon>
    </lineage>
</organism>
<evidence type="ECO:0000256" key="8">
    <source>
        <dbReference type="SAM" id="Phobius"/>
    </source>
</evidence>
<comment type="caution">
    <text evidence="9">The sequence shown here is derived from an EMBL/GenBank/DDBJ whole genome shotgun (WGS) entry which is preliminary data.</text>
</comment>
<dbReference type="EMBL" id="VOHL01000002">
    <property type="protein sequence ID" value="TWS98247.1"/>
    <property type="molecule type" value="Genomic_DNA"/>
</dbReference>
<feature type="transmembrane region" description="Helical" evidence="8">
    <location>
        <begin position="134"/>
        <end position="156"/>
    </location>
</feature>
<evidence type="ECO:0000256" key="4">
    <source>
        <dbReference type="ARBA" id="ARBA00022692"/>
    </source>
</evidence>
<reference evidence="9 10" key="1">
    <citation type="submission" date="2019-08" db="EMBL/GenBank/DDBJ databases">
        <authorList>
            <person name="Lei W."/>
        </authorList>
    </citation>
    <scope>NUCLEOTIDE SEQUENCE [LARGE SCALE GENOMIC DNA]</scope>
    <source>
        <strain evidence="9 10">CCUG 66496</strain>
    </source>
</reference>
<keyword evidence="6 8" id="KW-1133">Transmembrane helix</keyword>
<keyword evidence="4 8" id="KW-0812">Transmembrane</keyword>
<gene>
    <name evidence="9" type="primary">mreD</name>
    <name evidence="9" type="ORF">FRX57_04760</name>
</gene>
<evidence type="ECO:0000256" key="6">
    <source>
        <dbReference type="ARBA" id="ARBA00022989"/>
    </source>
</evidence>
<dbReference type="Proteomes" id="UP000317430">
    <property type="component" value="Unassembled WGS sequence"/>
</dbReference>
<feature type="transmembrane region" description="Helical" evidence="8">
    <location>
        <begin position="102"/>
        <end position="122"/>
    </location>
</feature>
<protein>
    <submittedName>
        <fullName evidence="9">Rod shape-determining protein MreD</fullName>
    </submittedName>
</protein>
<evidence type="ECO:0000256" key="2">
    <source>
        <dbReference type="ARBA" id="ARBA00007776"/>
    </source>
</evidence>